<proteinExistence type="inferred from homology"/>
<dbReference type="InterPro" id="IPR001447">
    <property type="entry name" value="Arylamine_N-AcTrfase"/>
</dbReference>
<comment type="caution">
    <text evidence="3">The sequence shown here is derived from an EMBL/GenBank/DDBJ whole genome shotgun (WGS) entry which is preliminary data.</text>
</comment>
<comment type="similarity">
    <text evidence="1 2">Belongs to the arylamine N-acetyltransferase family.</text>
</comment>
<accession>A0A6L4WMT9</accession>
<dbReference type="Proteomes" id="UP000472839">
    <property type="component" value="Unassembled WGS sequence"/>
</dbReference>
<evidence type="ECO:0000256" key="1">
    <source>
        <dbReference type="ARBA" id="ARBA00006547"/>
    </source>
</evidence>
<dbReference type="PRINTS" id="PR01543">
    <property type="entry name" value="ANATRNSFRASE"/>
</dbReference>
<name>A0A6L4WMT9_9BACT</name>
<organism evidence="3 4">
    <name type="scientific">Poseidonibacter ostreae</name>
    <dbReference type="NCBI Taxonomy" id="2654171"/>
    <lineage>
        <taxon>Bacteria</taxon>
        <taxon>Pseudomonadati</taxon>
        <taxon>Campylobacterota</taxon>
        <taxon>Epsilonproteobacteria</taxon>
        <taxon>Campylobacterales</taxon>
        <taxon>Arcobacteraceae</taxon>
        <taxon>Poseidonibacter</taxon>
    </lineage>
</organism>
<dbReference type="Pfam" id="PF00797">
    <property type="entry name" value="Acetyltransf_2"/>
    <property type="match status" value="1"/>
</dbReference>
<dbReference type="PANTHER" id="PTHR11786:SF0">
    <property type="entry name" value="ARYLAMINE N-ACETYLTRANSFERASE 4-RELATED"/>
    <property type="match status" value="1"/>
</dbReference>
<evidence type="ECO:0000313" key="4">
    <source>
        <dbReference type="Proteomes" id="UP000472839"/>
    </source>
</evidence>
<evidence type="ECO:0000256" key="2">
    <source>
        <dbReference type="RuleBase" id="RU003452"/>
    </source>
</evidence>
<dbReference type="PANTHER" id="PTHR11786">
    <property type="entry name" value="N-HYDROXYARYLAMINE O-ACETYLTRANSFERASE"/>
    <property type="match status" value="1"/>
</dbReference>
<evidence type="ECO:0008006" key="5">
    <source>
        <dbReference type="Google" id="ProtNLM"/>
    </source>
</evidence>
<dbReference type="SUPFAM" id="SSF54001">
    <property type="entry name" value="Cysteine proteinases"/>
    <property type="match status" value="1"/>
</dbReference>
<dbReference type="Gene3D" id="3.30.2140.20">
    <property type="match status" value="1"/>
</dbReference>
<sequence length="252" mass="29902">MKIEKILERINMDSSKKYEPTLQTLQLLQKQYLLNVPYENLDFFLNKEFSSNLSNVYEKIVNNNRGGICYESHTLFLYLLKSLGFDACLTFAKVEDLTYIGKDYPHLLILVNLNSIDYLVDVANGQNVREAMNIDDESFISTAENHMYKIQKKNDKYILLVNYKNETWTPRYYFTKEEKFPSDFIDIFRNDKENNINKKVPLLITLAKENGRITMLDDKMILRENDRKSSWKILKENRVEALKKYFNIIIKI</sequence>
<protein>
    <recommendedName>
        <fullName evidence="5">Arylamine N-acetyltransferase</fullName>
    </recommendedName>
</protein>
<dbReference type="AlphaFoldDB" id="A0A6L4WMT9"/>
<dbReference type="RefSeq" id="WP_152279961.1">
    <property type="nucleotide sequence ID" value="NZ_WFKK01000104.1"/>
</dbReference>
<dbReference type="GO" id="GO:0016407">
    <property type="term" value="F:acetyltransferase activity"/>
    <property type="evidence" value="ECO:0007669"/>
    <property type="project" value="InterPro"/>
</dbReference>
<dbReference type="EMBL" id="WFKK01000104">
    <property type="protein sequence ID" value="KAB7883082.1"/>
    <property type="molecule type" value="Genomic_DNA"/>
</dbReference>
<evidence type="ECO:0000313" key="3">
    <source>
        <dbReference type="EMBL" id="KAB7883082.1"/>
    </source>
</evidence>
<reference evidence="3 4" key="1">
    <citation type="submission" date="2019-10" db="EMBL/GenBank/DDBJ databases">
        <title>Poseidonibacter ostreae sp. nov., isolated from the gut of the Ostrea denselamellosa.</title>
        <authorList>
            <person name="Choi A."/>
        </authorList>
    </citation>
    <scope>NUCLEOTIDE SEQUENCE [LARGE SCALE GENOMIC DNA]</scope>
    <source>
        <strain evidence="3 4">SJOD-M-33</strain>
    </source>
</reference>
<dbReference type="InterPro" id="IPR053710">
    <property type="entry name" value="Arylamine_NAT_domain_sf"/>
</dbReference>
<dbReference type="InterPro" id="IPR038765">
    <property type="entry name" value="Papain-like_cys_pep_sf"/>
</dbReference>
<gene>
    <name evidence="3" type="ORF">GBG19_16250</name>
</gene>